<dbReference type="Gene3D" id="1.10.760.10">
    <property type="entry name" value="Cytochrome c-like domain"/>
    <property type="match status" value="1"/>
</dbReference>
<dbReference type="Proteomes" id="UP000248916">
    <property type="component" value="Unassembled WGS sequence"/>
</dbReference>
<dbReference type="AlphaFoldDB" id="A0A2W7MYY7"/>
<dbReference type="InterPro" id="IPR003468">
    <property type="entry name" value="Cyt_c_oxidase_monohaem-su/FixO"/>
</dbReference>
<reference evidence="6 7" key="1">
    <citation type="submission" date="2018-06" db="EMBL/GenBank/DDBJ databases">
        <title>Genomic Encyclopedia of Archaeal and Bacterial Type Strains, Phase II (KMG-II): from individual species to whole genera.</title>
        <authorList>
            <person name="Goeker M."/>
        </authorList>
    </citation>
    <scope>NUCLEOTIDE SEQUENCE [LARGE SCALE GENOMIC DNA]</scope>
    <source>
        <strain evidence="6 7">DSM 22009</strain>
    </source>
</reference>
<evidence type="ECO:0000259" key="5">
    <source>
        <dbReference type="PROSITE" id="PS51007"/>
    </source>
</evidence>
<keyword evidence="1 4" id="KW-0349">Heme</keyword>
<evidence type="ECO:0000256" key="1">
    <source>
        <dbReference type="ARBA" id="ARBA00022617"/>
    </source>
</evidence>
<comment type="caution">
    <text evidence="6">The sequence shown here is derived from an EMBL/GenBank/DDBJ whole genome shotgun (WGS) entry which is preliminary data.</text>
</comment>
<name>A0A2W7MYY7_9RHOB</name>
<keyword evidence="7" id="KW-1185">Reference proteome</keyword>
<organism evidence="6 7">
    <name type="scientific">Palleronia aestuarii</name>
    <dbReference type="NCBI Taxonomy" id="568105"/>
    <lineage>
        <taxon>Bacteria</taxon>
        <taxon>Pseudomonadati</taxon>
        <taxon>Pseudomonadota</taxon>
        <taxon>Alphaproteobacteria</taxon>
        <taxon>Rhodobacterales</taxon>
        <taxon>Roseobacteraceae</taxon>
        <taxon>Palleronia</taxon>
    </lineage>
</organism>
<feature type="domain" description="Cytochrome c" evidence="5">
    <location>
        <begin position="44"/>
        <end position="184"/>
    </location>
</feature>
<keyword evidence="2 4" id="KW-0479">Metal-binding</keyword>
<evidence type="ECO:0000256" key="3">
    <source>
        <dbReference type="ARBA" id="ARBA00023004"/>
    </source>
</evidence>
<dbReference type="SUPFAM" id="SSF46626">
    <property type="entry name" value="Cytochrome c"/>
    <property type="match status" value="1"/>
</dbReference>
<accession>A0A2W7MYY7</accession>
<evidence type="ECO:0000313" key="7">
    <source>
        <dbReference type="Proteomes" id="UP000248916"/>
    </source>
</evidence>
<evidence type="ECO:0000256" key="4">
    <source>
        <dbReference type="PROSITE-ProRule" id="PRU00433"/>
    </source>
</evidence>
<dbReference type="InterPro" id="IPR036909">
    <property type="entry name" value="Cyt_c-like_dom_sf"/>
</dbReference>
<dbReference type="Pfam" id="PF02433">
    <property type="entry name" value="FixO"/>
    <property type="match status" value="1"/>
</dbReference>
<gene>
    <name evidence="6" type="ORF">LX81_03510</name>
</gene>
<dbReference type="GO" id="GO:0046872">
    <property type="term" value="F:metal ion binding"/>
    <property type="evidence" value="ECO:0007669"/>
    <property type="project" value="UniProtKB-KW"/>
</dbReference>
<keyword evidence="3 4" id="KW-0408">Iron</keyword>
<dbReference type="GO" id="GO:0009055">
    <property type="term" value="F:electron transfer activity"/>
    <property type="evidence" value="ECO:0007669"/>
    <property type="project" value="InterPro"/>
</dbReference>
<proteinExistence type="predicted"/>
<evidence type="ECO:0000256" key="2">
    <source>
        <dbReference type="ARBA" id="ARBA00022723"/>
    </source>
</evidence>
<dbReference type="EMBL" id="QKZL01000022">
    <property type="protein sequence ID" value="PZX12803.1"/>
    <property type="molecule type" value="Genomic_DNA"/>
</dbReference>
<dbReference type="RefSeq" id="WP_211322807.1">
    <property type="nucleotide sequence ID" value="NZ_QKZL01000022.1"/>
</dbReference>
<dbReference type="GO" id="GO:0020037">
    <property type="term" value="F:heme binding"/>
    <property type="evidence" value="ECO:0007669"/>
    <property type="project" value="InterPro"/>
</dbReference>
<dbReference type="PROSITE" id="PS51007">
    <property type="entry name" value="CYTC"/>
    <property type="match status" value="1"/>
</dbReference>
<evidence type="ECO:0000313" key="6">
    <source>
        <dbReference type="EMBL" id="PZX12803.1"/>
    </source>
</evidence>
<dbReference type="InterPro" id="IPR009056">
    <property type="entry name" value="Cyt_c-like_dom"/>
</dbReference>
<protein>
    <submittedName>
        <fullName evidence="6">Cytochrome c oxidase cbb3-type subunit 2</fullName>
    </submittedName>
</protein>
<sequence>MNRFVPLILLSAGILAFATVFLVIVPAAEIRTIAAPEGLAPYTEAELRGRAHYVDLGCVYCHSQQPRSPAQGPDVQRGWGRASTAADYVYDAPHLLGTMRTGPDLLNIGARMPSRAWHLTHLYQPRAISPTSIMPGFPFLFETKPEVEDGDVEVQVPEGMRPDGEVVVARQSALDLVDYLLSLDRTYPADEPTLRDNGFVEGEETSG</sequence>